<name>A0A7J6T1X3_PEROL</name>
<gene>
    <name evidence="1" type="primary">SRP68_13</name>
    <name evidence="1" type="ORF">FOZ62_017475</name>
</gene>
<comment type="caution">
    <text evidence="1">The sequence shown here is derived from an EMBL/GenBank/DDBJ whole genome shotgun (WGS) entry which is preliminary data.</text>
</comment>
<evidence type="ECO:0000313" key="2">
    <source>
        <dbReference type="Proteomes" id="UP000574390"/>
    </source>
</evidence>
<proteinExistence type="predicted"/>
<feature type="non-terminal residue" evidence="1">
    <location>
        <position position="1"/>
    </location>
</feature>
<protein>
    <submittedName>
        <fullName evidence="1">Signal recognition particle subunit srp68</fullName>
    </submittedName>
</protein>
<accession>A0A7J6T1X3</accession>
<organism evidence="1 2">
    <name type="scientific">Perkinsus olseni</name>
    <name type="common">Perkinsus atlanticus</name>
    <dbReference type="NCBI Taxonomy" id="32597"/>
    <lineage>
        <taxon>Eukaryota</taxon>
        <taxon>Sar</taxon>
        <taxon>Alveolata</taxon>
        <taxon>Perkinsozoa</taxon>
        <taxon>Perkinsea</taxon>
        <taxon>Perkinsida</taxon>
        <taxon>Perkinsidae</taxon>
        <taxon>Perkinsus</taxon>
    </lineage>
</organism>
<reference evidence="1 2" key="1">
    <citation type="submission" date="2020-04" db="EMBL/GenBank/DDBJ databases">
        <title>Perkinsus olseni comparative genomics.</title>
        <authorList>
            <person name="Bogema D.R."/>
        </authorList>
    </citation>
    <scope>NUCLEOTIDE SEQUENCE [LARGE SCALE GENOMIC DNA]</scope>
    <source>
        <strain evidence="1">ATCC PRA-205</strain>
    </source>
</reference>
<feature type="non-terminal residue" evidence="1">
    <location>
        <position position="105"/>
    </location>
</feature>
<dbReference type="Proteomes" id="UP000574390">
    <property type="component" value="Unassembled WGS sequence"/>
</dbReference>
<dbReference type="AlphaFoldDB" id="A0A7J6T1X3"/>
<dbReference type="EMBL" id="JABANM010010800">
    <property type="protein sequence ID" value="KAF4738762.1"/>
    <property type="molecule type" value="Genomic_DNA"/>
</dbReference>
<sequence>ASKNQVAILQQIDAVKARGDARGDVMTLAEYYDSTDDNISAAIDGCSEVAGLCQEVLSKIHSEMVKPPEESGGIDWAAHEVEVRTVSEDVSGERSLLLIYGLLAK</sequence>
<evidence type="ECO:0000313" key="1">
    <source>
        <dbReference type="EMBL" id="KAF4738762.1"/>
    </source>
</evidence>